<protein>
    <submittedName>
        <fullName evidence="1">Uncharacterized protein</fullName>
    </submittedName>
</protein>
<accession>D8PRH2</accession>
<dbReference type="HOGENOM" id="CLU_2251611_0_0_1"/>
<dbReference type="EMBL" id="GL377302">
    <property type="protein sequence ID" value="EFJ03145.1"/>
    <property type="molecule type" value="Genomic_DNA"/>
</dbReference>
<reference evidence="1 2" key="1">
    <citation type="journal article" date="2010" name="Nat. Biotechnol.">
        <title>Genome sequence of the model mushroom Schizophyllum commune.</title>
        <authorList>
            <person name="Ohm R.A."/>
            <person name="de Jong J.F."/>
            <person name="Lugones L.G."/>
            <person name="Aerts A."/>
            <person name="Kothe E."/>
            <person name="Stajich J.E."/>
            <person name="de Vries R.P."/>
            <person name="Record E."/>
            <person name="Levasseur A."/>
            <person name="Baker S.E."/>
            <person name="Bartholomew K.A."/>
            <person name="Coutinho P.M."/>
            <person name="Erdmann S."/>
            <person name="Fowler T.J."/>
            <person name="Gathman A.C."/>
            <person name="Lombard V."/>
            <person name="Henrissat B."/>
            <person name="Knabe N."/>
            <person name="Kuees U."/>
            <person name="Lilly W.W."/>
            <person name="Lindquist E."/>
            <person name="Lucas S."/>
            <person name="Magnuson J.K."/>
            <person name="Piumi F."/>
            <person name="Raudaskoski M."/>
            <person name="Salamov A."/>
            <person name="Schmutz J."/>
            <person name="Schwarze F.W.M.R."/>
            <person name="vanKuyk P.A."/>
            <person name="Horton J.S."/>
            <person name="Grigoriev I.V."/>
            <person name="Woesten H.A.B."/>
        </authorList>
    </citation>
    <scope>NUCLEOTIDE SEQUENCE [LARGE SCALE GENOMIC DNA]</scope>
    <source>
        <strain evidence="2">H4-8 / FGSC 9210</strain>
    </source>
</reference>
<evidence type="ECO:0000313" key="2">
    <source>
        <dbReference type="Proteomes" id="UP000007431"/>
    </source>
</evidence>
<name>D8PRH2_SCHCM</name>
<keyword evidence="2" id="KW-1185">Reference proteome</keyword>
<dbReference type="VEuPathDB" id="FungiDB:SCHCODRAFT_02687839"/>
<dbReference type="InParanoid" id="D8PRH2"/>
<proteinExistence type="predicted"/>
<gene>
    <name evidence="1" type="ORF">SCHCODRAFT_102849</name>
</gene>
<dbReference type="Proteomes" id="UP000007431">
    <property type="component" value="Unassembled WGS sequence"/>
</dbReference>
<organism evidence="2">
    <name type="scientific">Schizophyllum commune (strain H4-8 / FGSC 9210)</name>
    <name type="common">Split gill fungus</name>
    <dbReference type="NCBI Taxonomy" id="578458"/>
    <lineage>
        <taxon>Eukaryota</taxon>
        <taxon>Fungi</taxon>
        <taxon>Dikarya</taxon>
        <taxon>Basidiomycota</taxon>
        <taxon>Agaricomycotina</taxon>
        <taxon>Agaricomycetes</taxon>
        <taxon>Agaricomycetidae</taxon>
        <taxon>Agaricales</taxon>
        <taxon>Schizophyllaceae</taxon>
        <taxon>Schizophyllum</taxon>
    </lineage>
</organism>
<evidence type="ECO:0000313" key="1">
    <source>
        <dbReference type="EMBL" id="EFJ03145.1"/>
    </source>
</evidence>
<feature type="non-terminal residue" evidence="1">
    <location>
        <position position="104"/>
    </location>
</feature>
<sequence length="104" mass="10562">MPPSIVSSLPHWLGAYARRGTPGLSAAPCASSGVGHLSAPSPVHLLPTSSIKANPLDPDVAPRPLLLPIGVALHRSPPPVVSLTNTPSHSPSDAAPLVTTLHLV</sequence>
<dbReference type="AlphaFoldDB" id="D8PRH2"/>